<dbReference type="OrthoDB" id="3645574at2759"/>
<dbReference type="VEuPathDB" id="FungiDB:I7I53_02370"/>
<organism evidence="3">
    <name type="scientific">Ajellomyces capsulatus (strain H88)</name>
    <name type="common">Darling's disease fungus</name>
    <name type="synonym">Histoplasma capsulatum</name>
    <dbReference type="NCBI Taxonomy" id="544711"/>
    <lineage>
        <taxon>Eukaryota</taxon>
        <taxon>Fungi</taxon>
        <taxon>Dikarya</taxon>
        <taxon>Ascomycota</taxon>
        <taxon>Pezizomycotina</taxon>
        <taxon>Eurotiomycetes</taxon>
        <taxon>Eurotiomycetidae</taxon>
        <taxon>Onygenales</taxon>
        <taxon>Ajellomycetaceae</taxon>
        <taxon>Histoplasma</taxon>
    </lineage>
</organism>
<feature type="region of interest" description="Disordered" evidence="1">
    <location>
        <begin position="283"/>
        <end position="318"/>
    </location>
</feature>
<dbReference type="AlphaFoldDB" id="F0UT98"/>
<gene>
    <name evidence="2" type="ORF">HCEG_08340</name>
</gene>
<sequence>MPCWRGALLRSPFQLHPILQQGWERGTFWCALPHLRVQTALFSIFYDYIQPKLSKTHIDEESFWLITMRYWTFDTYDFLERKLEEKEQYGIALREAFEDRSTTKNLCQVFQIPPILLAQLTTADAANGKKFPGDMQLLMRAYRFGHVVYNILCPFSISVESVRNPVMAPPTVASHSRLANDLLTFSTKRQNCLGFGHRAEISIEYSVDNDLASSLFQSLVLVSLDKVYLTKLEFSPSLPGCAPSQLGEFSMTLRTSAMSGMAPVGKHLGLPILRVPIGTNNAHAHNRLPPHFHPPEAAESREMQDRRRSEVGPTAREK</sequence>
<dbReference type="STRING" id="544711.F0UT98"/>
<dbReference type="EMBL" id="DS990642">
    <property type="protein sequence ID" value="EGC49125.1"/>
    <property type="molecule type" value="Genomic_DNA"/>
</dbReference>
<proteinExistence type="predicted"/>
<accession>F0UT98</accession>
<evidence type="ECO:0000313" key="3">
    <source>
        <dbReference type="Proteomes" id="UP000008142"/>
    </source>
</evidence>
<dbReference type="HOGENOM" id="CLU_874248_0_0_1"/>
<name>F0UT98_AJEC8</name>
<dbReference type="Proteomes" id="UP000008142">
    <property type="component" value="Unassembled WGS sequence"/>
</dbReference>
<evidence type="ECO:0000256" key="1">
    <source>
        <dbReference type="SAM" id="MobiDB-lite"/>
    </source>
</evidence>
<reference evidence="3" key="1">
    <citation type="submission" date="2008-07" db="EMBL/GenBank/DDBJ databases">
        <title>Annotation of Ajellomyces capsulatus strain H88.</title>
        <authorList>
            <person name="Champion M."/>
            <person name="Cuomo C."/>
            <person name="Ma L.-J."/>
            <person name="Henn M.R."/>
            <person name="Sil A."/>
            <person name="Goldman B."/>
            <person name="Young S.K."/>
            <person name="Kodira C.D."/>
            <person name="Zeng Q."/>
            <person name="Koehrsen M."/>
            <person name="Alvarado L."/>
            <person name="Berlin A."/>
            <person name="Borenstein D."/>
            <person name="Chen Z."/>
            <person name="Engels R."/>
            <person name="Freedman E."/>
            <person name="Gellesch M."/>
            <person name="Goldberg J."/>
            <person name="Griggs A."/>
            <person name="Gujja S."/>
            <person name="Heiman D."/>
            <person name="Hepburn T."/>
            <person name="Howarth C."/>
            <person name="Jen D."/>
            <person name="Larson L."/>
            <person name="Lewis B."/>
            <person name="Mehta T."/>
            <person name="Park D."/>
            <person name="Pearson M."/>
            <person name="Roberts A."/>
            <person name="Saif S."/>
            <person name="Shea T."/>
            <person name="Shenoy N."/>
            <person name="Sisk P."/>
            <person name="Stolte C."/>
            <person name="Sykes S."/>
            <person name="Walk T."/>
            <person name="White J."/>
            <person name="Yandava C."/>
            <person name="Klein B."/>
            <person name="McEwen J.G."/>
            <person name="Puccia R."/>
            <person name="Goldman G.H."/>
            <person name="Felipe M.S."/>
            <person name="Nino-Vega G."/>
            <person name="San-Blas G."/>
            <person name="Taylor J."/>
            <person name="Mendoza L."/>
            <person name="Galagan J."/>
            <person name="Nusbaum C."/>
            <person name="Birren B."/>
        </authorList>
    </citation>
    <scope>NUCLEOTIDE SEQUENCE [LARGE SCALE GENOMIC DNA]</scope>
    <source>
        <strain evidence="3">H88</strain>
    </source>
</reference>
<protein>
    <submittedName>
        <fullName evidence="2">Uncharacterized protein</fullName>
    </submittedName>
</protein>
<evidence type="ECO:0000313" key="2">
    <source>
        <dbReference type="EMBL" id="EGC49125.1"/>
    </source>
</evidence>
<feature type="compositionally biased region" description="Basic and acidic residues" evidence="1">
    <location>
        <begin position="293"/>
        <end position="318"/>
    </location>
</feature>